<gene>
    <name evidence="1" type="ORF">AVEN_16794_1</name>
</gene>
<evidence type="ECO:0000313" key="1">
    <source>
        <dbReference type="EMBL" id="GBL94269.1"/>
    </source>
</evidence>
<sequence length="95" mass="10805">MLVEIESEEEVPLLYNKGYARYRCPKVTAYTDRTGLKVKDVIKFNVSTVSGSEIVETALYPFDKGLVVFMILFNLLQKYAVSNPPKCELLLVCNH</sequence>
<proteinExistence type="predicted"/>
<protein>
    <submittedName>
        <fullName evidence="1">Uncharacterized protein</fullName>
    </submittedName>
</protein>
<dbReference type="Proteomes" id="UP000499080">
    <property type="component" value="Unassembled WGS sequence"/>
</dbReference>
<evidence type="ECO:0000313" key="2">
    <source>
        <dbReference type="Proteomes" id="UP000499080"/>
    </source>
</evidence>
<keyword evidence="2" id="KW-1185">Reference proteome</keyword>
<dbReference type="AlphaFoldDB" id="A0A4Y2BRH5"/>
<name>A0A4Y2BRH5_ARAVE</name>
<accession>A0A4Y2BRH5</accession>
<reference evidence="1 2" key="1">
    <citation type="journal article" date="2019" name="Sci. Rep.">
        <title>Orb-weaving spider Araneus ventricosus genome elucidates the spidroin gene catalogue.</title>
        <authorList>
            <person name="Kono N."/>
            <person name="Nakamura H."/>
            <person name="Ohtoshi R."/>
            <person name="Moran D.A.P."/>
            <person name="Shinohara A."/>
            <person name="Yoshida Y."/>
            <person name="Fujiwara M."/>
            <person name="Mori M."/>
            <person name="Tomita M."/>
            <person name="Arakawa K."/>
        </authorList>
    </citation>
    <scope>NUCLEOTIDE SEQUENCE [LARGE SCALE GENOMIC DNA]</scope>
</reference>
<organism evidence="1 2">
    <name type="scientific">Araneus ventricosus</name>
    <name type="common">Orbweaver spider</name>
    <name type="synonym">Epeira ventricosa</name>
    <dbReference type="NCBI Taxonomy" id="182803"/>
    <lineage>
        <taxon>Eukaryota</taxon>
        <taxon>Metazoa</taxon>
        <taxon>Ecdysozoa</taxon>
        <taxon>Arthropoda</taxon>
        <taxon>Chelicerata</taxon>
        <taxon>Arachnida</taxon>
        <taxon>Araneae</taxon>
        <taxon>Araneomorphae</taxon>
        <taxon>Entelegynae</taxon>
        <taxon>Araneoidea</taxon>
        <taxon>Araneidae</taxon>
        <taxon>Araneus</taxon>
    </lineage>
</organism>
<comment type="caution">
    <text evidence="1">The sequence shown here is derived from an EMBL/GenBank/DDBJ whole genome shotgun (WGS) entry which is preliminary data.</text>
</comment>
<dbReference type="EMBL" id="BGPR01000101">
    <property type="protein sequence ID" value="GBL94269.1"/>
    <property type="molecule type" value="Genomic_DNA"/>
</dbReference>